<name>A0AA43W4I9_9BACT</name>
<organism evidence="1 2">
    <name type="scientific">Parabacteroides merdae</name>
    <dbReference type="NCBI Taxonomy" id="46503"/>
    <lineage>
        <taxon>Bacteria</taxon>
        <taxon>Pseudomonadati</taxon>
        <taxon>Bacteroidota</taxon>
        <taxon>Bacteroidia</taxon>
        <taxon>Bacteroidales</taxon>
        <taxon>Tannerellaceae</taxon>
        <taxon>Parabacteroides</taxon>
    </lineage>
</organism>
<dbReference type="Proteomes" id="UP000448908">
    <property type="component" value="Unassembled WGS sequence"/>
</dbReference>
<protein>
    <submittedName>
        <fullName evidence="1">Uncharacterized protein</fullName>
    </submittedName>
</protein>
<evidence type="ECO:0000313" key="2">
    <source>
        <dbReference type="Proteomes" id="UP000448908"/>
    </source>
</evidence>
<dbReference type="EMBL" id="WNDA01000023">
    <property type="protein sequence ID" value="MTU70193.1"/>
    <property type="molecule type" value="Genomic_DNA"/>
</dbReference>
<dbReference type="AlphaFoldDB" id="A0AA43W4I9"/>
<gene>
    <name evidence="1" type="ORF">GMD92_14245</name>
</gene>
<evidence type="ECO:0000313" key="1">
    <source>
        <dbReference type="EMBL" id="MTU70193.1"/>
    </source>
</evidence>
<reference evidence="1 2" key="1">
    <citation type="journal article" date="2019" name="Nat. Med.">
        <title>A library of human gut bacterial isolates paired with longitudinal multiomics data enables mechanistic microbiome research.</title>
        <authorList>
            <person name="Poyet M."/>
            <person name="Groussin M."/>
            <person name="Gibbons S.M."/>
            <person name="Avila-Pacheco J."/>
            <person name="Jiang X."/>
            <person name="Kearney S.M."/>
            <person name="Perrotta A.R."/>
            <person name="Berdy B."/>
            <person name="Zhao S."/>
            <person name="Lieberman T.D."/>
            <person name="Swanson P.K."/>
            <person name="Smith M."/>
            <person name="Roesemann S."/>
            <person name="Alexander J.E."/>
            <person name="Rich S.A."/>
            <person name="Livny J."/>
            <person name="Vlamakis H."/>
            <person name="Clish C."/>
            <person name="Bullock K."/>
            <person name="Deik A."/>
            <person name="Scott J."/>
            <person name="Pierce K.A."/>
            <person name="Xavier R.J."/>
            <person name="Alm E.J."/>
        </authorList>
    </citation>
    <scope>NUCLEOTIDE SEQUENCE [LARGE SCALE GENOMIC DNA]</scope>
    <source>
        <strain evidence="1 2">BIOML-A16</strain>
    </source>
</reference>
<dbReference type="RefSeq" id="WP_155152503.1">
    <property type="nucleotide sequence ID" value="NZ_WNCS01000020.1"/>
</dbReference>
<accession>A0AA43W4I9</accession>
<comment type="caution">
    <text evidence="1">The sequence shown here is derived from an EMBL/GenBank/DDBJ whole genome shotgun (WGS) entry which is preliminary data.</text>
</comment>
<sequence length="292" mass="34165">MSHFTVMVIGDDPEGQLAPFDENEQVEEYCTCEVSEDDKQQMLDYYKKERKLRFRNFENCYKRYGKDWNGNRWRKNEDGIWCEYSTYNPDSKWDWYVLGGRWSGAYIRLKEGATSGIKGEPGVFENETGWDAALKGDIDFEAIRREGEERGRKCYRDIAAKCGGTIPRPLIFWDTLLHGDKYAGLTIKEKRAIYHAQEAIKIWDAAGYDVPFIGPKIEDFQCTEDEYAKRRAISAFVPYAVVCDYKWYGRGEMGWWGLSTNECPEDEWNDKVWKMVNALSDDTLISFYDCHI</sequence>
<proteinExistence type="predicted"/>